<accession>A0A1H6J6T2</accession>
<sequence length="37" mass="4327">MFNGMPSTDARFDLSKFNMPATDRVVFNLTFQAPRFR</sequence>
<organism evidence="1 2">
    <name type="scientific">Mycolicibacterium rutilum</name>
    <name type="common">Mycobacterium rutilum</name>
    <dbReference type="NCBI Taxonomy" id="370526"/>
    <lineage>
        <taxon>Bacteria</taxon>
        <taxon>Bacillati</taxon>
        <taxon>Actinomycetota</taxon>
        <taxon>Actinomycetes</taxon>
        <taxon>Mycobacteriales</taxon>
        <taxon>Mycobacteriaceae</taxon>
        <taxon>Mycolicibacterium</taxon>
    </lineage>
</organism>
<dbReference type="Proteomes" id="UP000182915">
    <property type="component" value="Chromosome I"/>
</dbReference>
<protein>
    <submittedName>
        <fullName evidence="1">Uncharacterized protein</fullName>
    </submittedName>
</protein>
<dbReference type="AlphaFoldDB" id="A0A1H6J6T2"/>
<name>A0A1H6J6T2_MYCRU</name>
<evidence type="ECO:0000313" key="1">
    <source>
        <dbReference type="EMBL" id="SEH55252.1"/>
    </source>
</evidence>
<proteinExistence type="predicted"/>
<dbReference type="EMBL" id="LT629971">
    <property type="protein sequence ID" value="SEH55252.1"/>
    <property type="molecule type" value="Genomic_DNA"/>
</dbReference>
<gene>
    <name evidence="1" type="ORF">SAMN04489835_1330</name>
</gene>
<keyword evidence="2" id="KW-1185">Reference proteome</keyword>
<evidence type="ECO:0000313" key="2">
    <source>
        <dbReference type="Proteomes" id="UP000182915"/>
    </source>
</evidence>
<reference evidence="2" key="1">
    <citation type="submission" date="2016-10" db="EMBL/GenBank/DDBJ databases">
        <authorList>
            <person name="Varghese N."/>
            <person name="Submissions S."/>
        </authorList>
    </citation>
    <scope>NUCLEOTIDE SEQUENCE [LARGE SCALE GENOMIC DNA]</scope>
    <source>
        <strain evidence="2">DSM 45405</strain>
    </source>
</reference>